<dbReference type="GO" id="GO:0009103">
    <property type="term" value="P:lipopolysaccharide biosynthetic process"/>
    <property type="evidence" value="ECO:0007669"/>
    <property type="project" value="UniProtKB-ARBA"/>
</dbReference>
<evidence type="ECO:0000256" key="7">
    <source>
        <dbReference type="ARBA" id="ARBA00023136"/>
    </source>
</evidence>
<feature type="transmembrane region" description="Helical" evidence="8">
    <location>
        <begin position="159"/>
        <end position="184"/>
    </location>
</feature>
<gene>
    <name evidence="10" type="ORF">A3A75_04975</name>
</gene>
<organism evidence="10 11">
    <name type="scientific">Candidatus Woesebacteria bacterium RIFCSPLOWO2_01_FULL_39_10</name>
    <dbReference type="NCBI Taxonomy" id="1802516"/>
    <lineage>
        <taxon>Bacteria</taxon>
        <taxon>Candidatus Woeseibacteriota</taxon>
    </lineage>
</organism>
<evidence type="ECO:0000256" key="6">
    <source>
        <dbReference type="ARBA" id="ARBA00022989"/>
    </source>
</evidence>
<proteinExistence type="predicted"/>
<keyword evidence="3" id="KW-0328">Glycosyltransferase</keyword>
<feature type="transmembrane region" description="Helical" evidence="8">
    <location>
        <begin position="263"/>
        <end position="282"/>
    </location>
</feature>
<feature type="transmembrane region" description="Helical" evidence="8">
    <location>
        <begin position="289"/>
        <end position="309"/>
    </location>
</feature>
<evidence type="ECO:0000256" key="2">
    <source>
        <dbReference type="ARBA" id="ARBA00022475"/>
    </source>
</evidence>
<feature type="transmembrane region" description="Helical" evidence="8">
    <location>
        <begin position="340"/>
        <end position="358"/>
    </location>
</feature>
<dbReference type="Pfam" id="PF13231">
    <property type="entry name" value="PMT_2"/>
    <property type="match status" value="1"/>
</dbReference>
<evidence type="ECO:0000256" key="8">
    <source>
        <dbReference type="SAM" id="Phobius"/>
    </source>
</evidence>
<comment type="caution">
    <text evidence="10">The sequence shown here is derived from an EMBL/GenBank/DDBJ whole genome shotgun (WGS) entry which is preliminary data.</text>
</comment>
<evidence type="ECO:0000313" key="11">
    <source>
        <dbReference type="Proteomes" id="UP000179018"/>
    </source>
</evidence>
<evidence type="ECO:0000256" key="1">
    <source>
        <dbReference type="ARBA" id="ARBA00004651"/>
    </source>
</evidence>
<evidence type="ECO:0000313" key="10">
    <source>
        <dbReference type="EMBL" id="OGM58353.1"/>
    </source>
</evidence>
<keyword evidence="4" id="KW-0808">Transferase</keyword>
<reference evidence="10 11" key="1">
    <citation type="journal article" date="2016" name="Nat. Commun.">
        <title>Thousands of microbial genomes shed light on interconnected biogeochemical processes in an aquifer system.</title>
        <authorList>
            <person name="Anantharaman K."/>
            <person name="Brown C.T."/>
            <person name="Hug L.A."/>
            <person name="Sharon I."/>
            <person name="Castelle C.J."/>
            <person name="Probst A.J."/>
            <person name="Thomas B.C."/>
            <person name="Singh A."/>
            <person name="Wilkins M.J."/>
            <person name="Karaoz U."/>
            <person name="Brodie E.L."/>
            <person name="Williams K.H."/>
            <person name="Hubbard S.S."/>
            <person name="Banfield J.F."/>
        </authorList>
    </citation>
    <scope>NUCLEOTIDE SEQUENCE [LARGE SCALE GENOMIC DNA]</scope>
</reference>
<keyword evidence="7 8" id="KW-0472">Membrane</keyword>
<dbReference type="GO" id="GO:0016763">
    <property type="term" value="F:pentosyltransferase activity"/>
    <property type="evidence" value="ECO:0007669"/>
    <property type="project" value="TreeGrafter"/>
</dbReference>
<keyword evidence="6 8" id="KW-1133">Transmembrane helix</keyword>
<evidence type="ECO:0000256" key="4">
    <source>
        <dbReference type="ARBA" id="ARBA00022679"/>
    </source>
</evidence>
<sequence length="465" mass="54205">MGKNLGENKQIMKKAIFLILLIALLLRLINISQSLWLDETISATFARDLSFFRIITQFSLSDTHPPLYYLVLRAWSLVFGFSEASLRMPSVIFGVLTVYLTYKIGKVLAGKKVGTLSALFMSTAPLHIYYSQEARMYSFSTLAVSLVVYFFLKKKWFLLSLAILLVGMIDYLPLFILIPLWFYLIVTKDKYSLFDFAKAHIPLILFFSLWLPYFFHQIKWTSIYVEQNSEWKQVLGSGNLKELALVWVKFIIGRMSFANKLHYSLVASFLSIIFGMAFVLAFKYRKKVIFLWFWFIVPLAVSFIGSIFIPGFSYFRLLFLIPAFYLLIAYGISKSKFTKLLVGLIFTTNLVFTSIYLFNSNYWREDWKGLVSFIESRIEGEEKVYASHLGAFTPYLWYAKRGDIILRFGESSVIDSNSFYSLDYLMDLSDPNRKIYQVLKDYGYKDIQVYNFRGVGQVRYWVKSI</sequence>
<keyword evidence="2" id="KW-1003">Cell membrane</keyword>
<dbReference type="InterPro" id="IPR050297">
    <property type="entry name" value="LipidA_mod_glycosyltrf_83"/>
</dbReference>
<evidence type="ECO:0000256" key="5">
    <source>
        <dbReference type="ARBA" id="ARBA00022692"/>
    </source>
</evidence>
<evidence type="ECO:0000259" key="9">
    <source>
        <dbReference type="Pfam" id="PF13231"/>
    </source>
</evidence>
<feature type="domain" description="Glycosyltransferase RgtA/B/C/D-like" evidence="9">
    <location>
        <begin position="64"/>
        <end position="212"/>
    </location>
</feature>
<protein>
    <recommendedName>
        <fullName evidence="9">Glycosyltransferase RgtA/B/C/D-like domain-containing protein</fullName>
    </recommendedName>
</protein>
<dbReference type="EMBL" id="MGHC01000037">
    <property type="protein sequence ID" value="OGM58353.1"/>
    <property type="molecule type" value="Genomic_DNA"/>
</dbReference>
<dbReference type="Proteomes" id="UP000179018">
    <property type="component" value="Unassembled WGS sequence"/>
</dbReference>
<dbReference type="STRING" id="1802516.A3A75_04975"/>
<dbReference type="PANTHER" id="PTHR33908">
    <property type="entry name" value="MANNOSYLTRANSFERASE YKCB-RELATED"/>
    <property type="match status" value="1"/>
</dbReference>
<name>A0A1F8B2V2_9BACT</name>
<dbReference type="InterPro" id="IPR038731">
    <property type="entry name" value="RgtA/B/C-like"/>
</dbReference>
<evidence type="ECO:0000256" key="3">
    <source>
        <dbReference type="ARBA" id="ARBA00022676"/>
    </source>
</evidence>
<dbReference type="GO" id="GO:0005886">
    <property type="term" value="C:plasma membrane"/>
    <property type="evidence" value="ECO:0007669"/>
    <property type="project" value="UniProtKB-SubCell"/>
</dbReference>
<feature type="transmembrane region" description="Helical" evidence="8">
    <location>
        <begin position="136"/>
        <end position="152"/>
    </location>
</feature>
<dbReference type="PANTHER" id="PTHR33908:SF11">
    <property type="entry name" value="MEMBRANE PROTEIN"/>
    <property type="match status" value="1"/>
</dbReference>
<keyword evidence="5 8" id="KW-0812">Transmembrane</keyword>
<dbReference type="AlphaFoldDB" id="A0A1F8B2V2"/>
<feature type="transmembrane region" description="Helical" evidence="8">
    <location>
        <begin position="315"/>
        <end position="333"/>
    </location>
</feature>
<comment type="subcellular location">
    <subcellularLocation>
        <location evidence="1">Cell membrane</location>
        <topology evidence="1">Multi-pass membrane protein</topology>
    </subcellularLocation>
</comment>
<accession>A0A1F8B2V2</accession>
<feature type="transmembrane region" description="Helical" evidence="8">
    <location>
        <begin position="196"/>
        <end position="215"/>
    </location>
</feature>